<reference evidence="2" key="2">
    <citation type="submission" date="2022-01" db="EMBL/GenBank/DDBJ databases">
        <authorList>
            <person name="Yamashiro T."/>
            <person name="Shiraishi A."/>
            <person name="Satake H."/>
            <person name="Nakayama K."/>
        </authorList>
    </citation>
    <scope>NUCLEOTIDE SEQUENCE</scope>
</reference>
<gene>
    <name evidence="2" type="ORF">Tco_1091588</name>
</gene>
<reference evidence="2" key="1">
    <citation type="journal article" date="2022" name="Int. J. Mol. Sci.">
        <title>Draft Genome of Tanacetum Coccineum: Genomic Comparison of Closely Related Tanacetum-Family Plants.</title>
        <authorList>
            <person name="Yamashiro T."/>
            <person name="Shiraishi A."/>
            <person name="Nakayama K."/>
            <person name="Satake H."/>
        </authorList>
    </citation>
    <scope>NUCLEOTIDE SEQUENCE</scope>
</reference>
<sequence>MTPGTLSSRLVPQPPFPTPFLPPTRIDWDTLFQPFFDEYFNPSPCVDHLVFEVATPEPTVSTESPSQVIPLSVGEPNQDIEVLHMDNDPYFGLLIPEPSTEESSSQELVPHPDRVMIISLKWIYKVKLDELGGVLKSKARLVAMGYYQEEGIDFKESFAPVAQLEAIRIFIAFSAHMNMMAYYKFSKGTVDPTLFIRREGKDILLAKPTEKSLHAVKRIFRYLRGTINMVMWYSKDSCIALIAFADADHADVITTDALWPCIQQNTPVLYQFIKKQVENEVVELYIVRTYYQLVDIFTKALGRERLAFLIDKLGMKSMYPETLKRLAEEEEE</sequence>
<comment type="caution">
    <text evidence="2">The sequence shown here is derived from an EMBL/GenBank/DDBJ whole genome shotgun (WGS) entry which is preliminary data.</text>
</comment>
<protein>
    <submittedName>
        <fullName evidence="2">Retrovirus-related pol polyprotein from transposon TNT 1-94</fullName>
    </submittedName>
</protein>
<dbReference type="Proteomes" id="UP001151760">
    <property type="component" value="Unassembled WGS sequence"/>
</dbReference>
<dbReference type="Pfam" id="PF07727">
    <property type="entry name" value="RVT_2"/>
    <property type="match status" value="1"/>
</dbReference>
<name>A0ABQ5I7M9_9ASTR</name>
<dbReference type="EMBL" id="BQNB010020449">
    <property type="protein sequence ID" value="GJT96070.1"/>
    <property type="molecule type" value="Genomic_DNA"/>
</dbReference>
<keyword evidence="3" id="KW-1185">Reference proteome</keyword>
<evidence type="ECO:0000313" key="2">
    <source>
        <dbReference type="EMBL" id="GJT96070.1"/>
    </source>
</evidence>
<accession>A0ABQ5I7M9</accession>
<organism evidence="2 3">
    <name type="scientific">Tanacetum coccineum</name>
    <dbReference type="NCBI Taxonomy" id="301880"/>
    <lineage>
        <taxon>Eukaryota</taxon>
        <taxon>Viridiplantae</taxon>
        <taxon>Streptophyta</taxon>
        <taxon>Embryophyta</taxon>
        <taxon>Tracheophyta</taxon>
        <taxon>Spermatophyta</taxon>
        <taxon>Magnoliopsida</taxon>
        <taxon>eudicotyledons</taxon>
        <taxon>Gunneridae</taxon>
        <taxon>Pentapetalae</taxon>
        <taxon>asterids</taxon>
        <taxon>campanulids</taxon>
        <taxon>Asterales</taxon>
        <taxon>Asteraceae</taxon>
        <taxon>Asteroideae</taxon>
        <taxon>Anthemideae</taxon>
        <taxon>Anthemidinae</taxon>
        <taxon>Tanacetum</taxon>
    </lineage>
</organism>
<evidence type="ECO:0000259" key="1">
    <source>
        <dbReference type="Pfam" id="PF07727"/>
    </source>
</evidence>
<evidence type="ECO:0000313" key="3">
    <source>
        <dbReference type="Proteomes" id="UP001151760"/>
    </source>
</evidence>
<dbReference type="InterPro" id="IPR013103">
    <property type="entry name" value="RVT_2"/>
</dbReference>
<proteinExistence type="predicted"/>
<feature type="domain" description="Reverse transcriptase Ty1/copia-type" evidence="1">
    <location>
        <begin position="107"/>
        <end position="195"/>
    </location>
</feature>